<dbReference type="PANTHER" id="PTHR43649:SF34">
    <property type="entry name" value="ABC TRANSPORTER PERIPLASMIC-BINDING PROTEIN YCJN-RELATED"/>
    <property type="match status" value="1"/>
</dbReference>
<keyword evidence="2" id="KW-0813">Transport</keyword>
<protein>
    <submittedName>
        <fullName evidence="5">Extracellular solute-binding protein</fullName>
    </submittedName>
</protein>
<comment type="similarity">
    <text evidence="1">Belongs to the bacterial solute-binding protein 1 family.</text>
</comment>
<dbReference type="InterPro" id="IPR006059">
    <property type="entry name" value="SBP"/>
</dbReference>
<evidence type="ECO:0000256" key="2">
    <source>
        <dbReference type="ARBA" id="ARBA00022448"/>
    </source>
</evidence>
<feature type="chain" id="PRO_5043481909" evidence="4">
    <location>
        <begin position="22"/>
        <end position="466"/>
    </location>
</feature>
<organism evidence="5">
    <name type="scientific">Kribbella sp. HUAS MG21</name>
    <dbReference type="NCBI Taxonomy" id="3160966"/>
    <lineage>
        <taxon>Bacteria</taxon>
        <taxon>Bacillati</taxon>
        <taxon>Actinomycetota</taxon>
        <taxon>Actinomycetes</taxon>
        <taxon>Propionibacteriales</taxon>
        <taxon>Kribbellaceae</taxon>
        <taxon>Kribbella</taxon>
    </lineage>
</organism>
<dbReference type="Pfam" id="PF13416">
    <property type="entry name" value="SBP_bac_8"/>
    <property type="match status" value="1"/>
</dbReference>
<reference evidence="5" key="1">
    <citation type="submission" date="2024-06" db="EMBL/GenBank/DDBJ databases">
        <title>Kribbella sp. strain HUAS MG21 genome sequences.</title>
        <authorList>
            <person name="Mo P."/>
        </authorList>
    </citation>
    <scope>NUCLEOTIDE SEQUENCE</scope>
    <source>
        <strain evidence="5">HUAS MG21</strain>
    </source>
</reference>
<dbReference type="AlphaFoldDB" id="A0AAU7T504"/>
<gene>
    <name evidence="5" type="ORF">ABN611_24460</name>
</gene>
<evidence type="ECO:0000256" key="3">
    <source>
        <dbReference type="ARBA" id="ARBA00022729"/>
    </source>
</evidence>
<dbReference type="EMBL" id="CP158165">
    <property type="protein sequence ID" value="XBV21712.1"/>
    <property type="molecule type" value="Genomic_DNA"/>
</dbReference>
<feature type="signal peptide" evidence="4">
    <location>
        <begin position="1"/>
        <end position="21"/>
    </location>
</feature>
<accession>A0AAU7T504</accession>
<dbReference type="PANTHER" id="PTHR43649">
    <property type="entry name" value="ARABINOSE-BINDING PROTEIN-RELATED"/>
    <property type="match status" value="1"/>
</dbReference>
<dbReference type="RefSeq" id="WP_350274570.1">
    <property type="nucleotide sequence ID" value="NZ_CP158165.1"/>
</dbReference>
<evidence type="ECO:0000256" key="4">
    <source>
        <dbReference type="SAM" id="SignalP"/>
    </source>
</evidence>
<dbReference type="SUPFAM" id="SSF53850">
    <property type="entry name" value="Periplasmic binding protein-like II"/>
    <property type="match status" value="1"/>
</dbReference>
<keyword evidence="3 4" id="KW-0732">Signal</keyword>
<evidence type="ECO:0000256" key="1">
    <source>
        <dbReference type="ARBA" id="ARBA00008520"/>
    </source>
</evidence>
<proteinExistence type="inferred from homology"/>
<name>A0AAU7T504_9ACTN</name>
<dbReference type="PROSITE" id="PS51257">
    <property type="entry name" value="PROKAR_LIPOPROTEIN"/>
    <property type="match status" value="1"/>
</dbReference>
<evidence type="ECO:0000313" key="5">
    <source>
        <dbReference type="EMBL" id="XBV21712.1"/>
    </source>
</evidence>
<sequence>MAPLTKLSRALAALCALVLTAGLLTSCGDESAGGNPRSITVWSLENVSDRLETTRQILKKFTAETGIEVKLVGVDEPQLSQLVMSAAAAGKLPDVIGAVPLAAMQQLSSNGLLNPDVADQAVAELGESTFNPRALELTRDGGRQLAVPSDGWTQLLYYRKDLFAAAGLPAPTTYAAIEQAARTLNKGGVEGISLATDPADPFTQQSFEHLALANGCQLVDPQGKVTLDSQPCKDAFRFYGDLATKYSASGTQTVDSTRASYFAGKSAMVVWSSFLLDELAGLRDDALPSCEQCKADKQWLSRNTGVVTAVQGPDGKQPAQFGELTGWTVTKTAKADASRQFVEYMLNEGYNEWIGMAAEGKFPVRHGTAADPTAFDRAWDKADIGVDTRKPLAALYPAPLIADLRAGVGKMQRWGITEGQGALVGATLGELPVPKAISALASGQVTADDAAQQATDDIVAIQDTLG</sequence>
<dbReference type="Gene3D" id="3.40.190.10">
    <property type="entry name" value="Periplasmic binding protein-like II"/>
    <property type="match status" value="1"/>
</dbReference>
<dbReference type="InterPro" id="IPR050490">
    <property type="entry name" value="Bact_solute-bd_prot1"/>
</dbReference>